<comment type="caution">
    <text evidence="1">The sequence shown here is derived from an EMBL/GenBank/DDBJ whole genome shotgun (WGS) entry which is preliminary data.</text>
</comment>
<dbReference type="Pfam" id="PF19561">
    <property type="entry name" value="DUF6083"/>
    <property type="match status" value="1"/>
</dbReference>
<evidence type="ECO:0000313" key="2">
    <source>
        <dbReference type="Proteomes" id="UP001611494"/>
    </source>
</evidence>
<evidence type="ECO:0000313" key="1">
    <source>
        <dbReference type="EMBL" id="MFI2228688.1"/>
    </source>
</evidence>
<protein>
    <submittedName>
        <fullName evidence="1">DUF6083 domain-containing protein</fullName>
    </submittedName>
</protein>
<keyword evidence="2" id="KW-1185">Reference proteome</keyword>
<sequence length="163" mass="18384">MGNLVCMVCGAGEGAQERPVPLRTVTCDRCWDEAVKFPDREPEKLDLELTVDQLRVAPVVDAREGTPTACKHCETECFWHRTRNGRWLLMEPGFYPTSKIPPGKRWRVAGDGTAINLGGANPTDECRITHFDVCPARRAPEDGTLLLAIWRGNHRDWMARQNQ</sequence>
<dbReference type="EMBL" id="JBIRYL010000001">
    <property type="protein sequence ID" value="MFI2228688.1"/>
    <property type="molecule type" value="Genomic_DNA"/>
</dbReference>
<gene>
    <name evidence="1" type="ORF">ACH49Z_02415</name>
</gene>
<reference evidence="1 2" key="1">
    <citation type="submission" date="2024-10" db="EMBL/GenBank/DDBJ databases">
        <title>The Natural Products Discovery Center: Release of the First 8490 Sequenced Strains for Exploring Actinobacteria Biosynthetic Diversity.</title>
        <authorList>
            <person name="Kalkreuter E."/>
            <person name="Kautsar S.A."/>
            <person name="Yang D."/>
            <person name="Bader C.D."/>
            <person name="Teijaro C.N."/>
            <person name="Fluegel L."/>
            <person name="Davis C.M."/>
            <person name="Simpson J.R."/>
            <person name="Lauterbach L."/>
            <person name="Steele A.D."/>
            <person name="Gui C."/>
            <person name="Meng S."/>
            <person name="Li G."/>
            <person name="Viehrig K."/>
            <person name="Ye F."/>
            <person name="Su P."/>
            <person name="Kiefer A.F."/>
            <person name="Nichols A."/>
            <person name="Cepeda A.J."/>
            <person name="Yan W."/>
            <person name="Fan B."/>
            <person name="Jiang Y."/>
            <person name="Adhikari A."/>
            <person name="Zheng C.-J."/>
            <person name="Schuster L."/>
            <person name="Cowan T.M."/>
            <person name="Smanski M.J."/>
            <person name="Chevrette M.G."/>
            <person name="De Carvalho L.P.S."/>
            <person name="Shen B."/>
        </authorList>
    </citation>
    <scope>NUCLEOTIDE SEQUENCE [LARGE SCALE GENOMIC DNA]</scope>
    <source>
        <strain evidence="1 2">NPDC019377</strain>
    </source>
</reference>
<accession>A0ABW7VQ05</accession>
<dbReference type="Proteomes" id="UP001611494">
    <property type="component" value="Unassembled WGS sequence"/>
</dbReference>
<dbReference type="RefSeq" id="WP_397059036.1">
    <property type="nucleotide sequence ID" value="NZ_JBIRYL010000001.1"/>
</dbReference>
<proteinExistence type="predicted"/>
<dbReference type="InterPro" id="IPR045729">
    <property type="entry name" value="DUF6083"/>
</dbReference>
<name>A0ABW7VQ05_9NOCA</name>
<organism evidence="1 2">
    <name type="scientific">Nocardia testacea</name>
    <dbReference type="NCBI Taxonomy" id="248551"/>
    <lineage>
        <taxon>Bacteria</taxon>
        <taxon>Bacillati</taxon>
        <taxon>Actinomycetota</taxon>
        <taxon>Actinomycetes</taxon>
        <taxon>Mycobacteriales</taxon>
        <taxon>Nocardiaceae</taxon>
        <taxon>Nocardia</taxon>
    </lineage>
</organism>